<keyword evidence="2" id="KW-1185">Reference proteome</keyword>
<reference evidence="1 2" key="1">
    <citation type="journal article" date="2019" name="Nat. Ecol. Evol.">
        <title>Megaphylogeny resolves global patterns of mushroom evolution.</title>
        <authorList>
            <person name="Varga T."/>
            <person name="Krizsan K."/>
            <person name="Foldi C."/>
            <person name="Dima B."/>
            <person name="Sanchez-Garcia M."/>
            <person name="Sanchez-Ramirez S."/>
            <person name="Szollosi G.J."/>
            <person name="Szarkandi J.G."/>
            <person name="Papp V."/>
            <person name="Albert L."/>
            <person name="Andreopoulos W."/>
            <person name="Angelini C."/>
            <person name="Antonin V."/>
            <person name="Barry K.W."/>
            <person name="Bougher N.L."/>
            <person name="Buchanan P."/>
            <person name="Buyck B."/>
            <person name="Bense V."/>
            <person name="Catcheside P."/>
            <person name="Chovatia M."/>
            <person name="Cooper J."/>
            <person name="Damon W."/>
            <person name="Desjardin D."/>
            <person name="Finy P."/>
            <person name="Geml J."/>
            <person name="Haridas S."/>
            <person name="Hughes K."/>
            <person name="Justo A."/>
            <person name="Karasinski D."/>
            <person name="Kautmanova I."/>
            <person name="Kiss B."/>
            <person name="Kocsube S."/>
            <person name="Kotiranta H."/>
            <person name="LaButti K.M."/>
            <person name="Lechner B.E."/>
            <person name="Liimatainen K."/>
            <person name="Lipzen A."/>
            <person name="Lukacs Z."/>
            <person name="Mihaltcheva S."/>
            <person name="Morgado L.N."/>
            <person name="Niskanen T."/>
            <person name="Noordeloos M.E."/>
            <person name="Ohm R.A."/>
            <person name="Ortiz-Santana B."/>
            <person name="Ovrebo C."/>
            <person name="Racz N."/>
            <person name="Riley R."/>
            <person name="Savchenko A."/>
            <person name="Shiryaev A."/>
            <person name="Soop K."/>
            <person name="Spirin V."/>
            <person name="Szebenyi C."/>
            <person name="Tomsovsky M."/>
            <person name="Tulloss R.E."/>
            <person name="Uehling J."/>
            <person name="Grigoriev I.V."/>
            <person name="Vagvolgyi C."/>
            <person name="Papp T."/>
            <person name="Martin F.M."/>
            <person name="Miettinen O."/>
            <person name="Hibbett D.S."/>
            <person name="Nagy L.G."/>
        </authorList>
    </citation>
    <scope>NUCLEOTIDE SEQUENCE [LARGE SCALE GENOMIC DNA]</scope>
    <source>
        <strain evidence="1 2">NL-1719</strain>
    </source>
</reference>
<name>A0ACD3A609_9AGAR</name>
<dbReference type="EMBL" id="ML208672">
    <property type="protein sequence ID" value="TFK61313.1"/>
    <property type="molecule type" value="Genomic_DNA"/>
</dbReference>
<gene>
    <name evidence="1" type="ORF">BDN72DRAFT_465973</name>
</gene>
<dbReference type="Proteomes" id="UP000308600">
    <property type="component" value="Unassembled WGS sequence"/>
</dbReference>
<organism evidence="1 2">
    <name type="scientific">Pluteus cervinus</name>
    <dbReference type="NCBI Taxonomy" id="181527"/>
    <lineage>
        <taxon>Eukaryota</taxon>
        <taxon>Fungi</taxon>
        <taxon>Dikarya</taxon>
        <taxon>Basidiomycota</taxon>
        <taxon>Agaricomycotina</taxon>
        <taxon>Agaricomycetes</taxon>
        <taxon>Agaricomycetidae</taxon>
        <taxon>Agaricales</taxon>
        <taxon>Pluteineae</taxon>
        <taxon>Pluteaceae</taxon>
        <taxon>Pluteus</taxon>
    </lineage>
</organism>
<evidence type="ECO:0000313" key="1">
    <source>
        <dbReference type="EMBL" id="TFK61313.1"/>
    </source>
</evidence>
<sequence>MRFRSQRNFNSTQLEHLTAAVHDLLEERLKPNQSRIHQLKSIIEAPLARKNVLSSQLHQTELQIDDLQAQRDKLLDGVHHMEETLSILQTELTNQTPSASMHDEDEDDGDHGSVEEKSMETTEGTSL</sequence>
<protein>
    <submittedName>
        <fullName evidence="1">Uncharacterized protein</fullName>
    </submittedName>
</protein>
<proteinExistence type="predicted"/>
<evidence type="ECO:0000313" key="2">
    <source>
        <dbReference type="Proteomes" id="UP000308600"/>
    </source>
</evidence>
<accession>A0ACD3A609</accession>